<dbReference type="AlphaFoldDB" id="A0A5B7EUV5"/>
<evidence type="ECO:0000256" key="1">
    <source>
        <dbReference type="SAM" id="MobiDB-lite"/>
    </source>
</evidence>
<reference evidence="2 3" key="1">
    <citation type="submission" date="2019-05" db="EMBL/GenBank/DDBJ databases">
        <title>Another draft genome of Portunus trituberculatus and its Hox gene families provides insights of decapod evolution.</title>
        <authorList>
            <person name="Jeong J.-H."/>
            <person name="Song I."/>
            <person name="Kim S."/>
            <person name="Choi T."/>
            <person name="Kim D."/>
            <person name="Ryu S."/>
            <person name="Kim W."/>
        </authorList>
    </citation>
    <scope>NUCLEOTIDE SEQUENCE [LARGE SCALE GENOMIC DNA]</scope>
    <source>
        <tissue evidence="2">Muscle</tissue>
    </source>
</reference>
<comment type="caution">
    <text evidence="2">The sequence shown here is derived from an EMBL/GenBank/DDBJ whole genome shotgun (WGS) entry which is preliminary data.</text>
</comment>
<name>A0A5B7EUV5_PORTR</name>
<dbReference type="EMBL" id="VSRR010003425">
    <property type="protein sequence ID" value="MPC36094.1"/>
    <property type="molecule type" value="Genomic_DNA"/>
</dbReference>
<proteinExistence type="predicted"/>
<evidence type="ECO:0000313" key="3">
    <source>
        <dbReference type="Proteomes" id="UP000324222"/>
    </source>
</evidence>
<dbReference type="Proteomes" id="UP000324222">
    <property type="component" value="Unassembled WGS sequence"/>
</dbReference>
<feature type="compositionally biased region" description="Low complexity" evidence="1">
    <location>
        <begin position="33"/>
        <end position="49"/>
    </location>
</feature>
<protein>
    <submittedName>
        <fullName evidence="2">Uncharacterized protein</fullName>
    </submittedName>
</protein>
<sequence>MVPQVVQGDSRPHLKTTRGQYPSQIHYLDNKGTPTPSSTSSCTTSTSSASVDTDRCTLQVSPSQLWAIVPVSILEEYMWKALFSFHPLVA</sequence>
<gene>
    <name evidence="2" type="ORF">E2C01_029542</name>
</gene>
<organism evidence="2 3">
    <name type="scientific">Portunus trituberculatus</name>
    <name type="common">Swimming crab</name>
    <name type="synonym">Neptunus trituberculatus</name>
    <dbReference type="NCBI Taxonomy" id="210409"/>
    <lineage>
        <taxon>Eukaryota</taxon>
        <taxon>Metazoa</taxon>
        <taxon>Ecdysozoa</taxon>
        <taxon>Arthropoda</taxon>
        <taxon>Crustacea</taxon>
        <taxon>Multicrustacea</taxon>
        <taxon>Malacostraca</taxon>
        <taxon>Eumalacostraca</taxon>
        <taxon>Eucarida</taxon>
        <taxon>Decapoda</taxon>
        <taxon>Pleocyemata</taxon>
        <taxon>Brachyura</taxon>
        <taxon>Eubrachyura</taxon>
        <taxon>Portunoidea</taxon>
        <taxon>Portunidae</taxon>
        <taxon>Portuninae</taxon>
        <taxon>Portunus</taxon>
    </lineage>
</organism>
<keyword evidence="3" id="KW-1185">Reference proteome</keyword>
<feature type="region of interest" description="Disordered" evidence="1">
    <location>
        <begin position="1"/>
        <end position="49"/>
    </location>
</feature>
<evidence type="ECO:0000313" key="2">
    <source>
        <dbReference type="EMBL" id="MPC36094.1"/>
    </source>
</evidence>
<accession>A0A5B7EUV5</accession>